<dbReference type="EMBL" id="CM042009">
    <property type="protein sequence ID" value="KAI3792135.1"/>
    <property type="molecule type" value="Genomic_DNA"/>
</dbReference>
<protein>
    <submittedName>
        <fullName evidence="1">Uncharacterized protein</fullName>
    </submittedName>
</protein>
<proteinExistence type="predicted"/>
<evidence type="ECO:0000313" key="1">
    <source>
        <dbReference type="EMBL" id="KAI3792135.1"/>
    </source>
</evidence>
<organism evidence="1 2">
    <name type="scientific">Cichorium intybus</name>
    <name type="common">Chicory</name>
    <dbReference type="NCBI Taxonomy" id="13427"/>
    <lineage>
        <taxon>Eukaryota</taxon>
        <taxon>Viridiplantae</taxon>
        <taxon>Streptophyta</taxon>
        <taxon>Embryophyta</taxon>
        <taxon>Tracheophyta</taxon>
        <taxon>Spermatophyta</taxon>
        <taxon>Magnoliopsida</taxon>
        <taxon>eudicotyledons</taxon>
        <taxon>Gunneridae</taxon>
        <taxon>Pentapetalae</taxon>
        <taxon>asterids</taxon>
        <taxon>campanulids</taxon>
        <taxon>Asterales</taxon>
        <taxon>Asteraceae</taxon>
        <taxon>Cichorioideae</taxon>
        <taxon>Cichorieae</taxon>
        <taxon>Cichoriinae</taxon>
        <taxon>Cichorium</taxon>
    </lineage>
</organism>
<name>A0ACB9H8R1_CICIN</name>
<sequence>MYRVAHESEYLVITGYGIDDIKIAKKAWLLPFLQSCSKLAISPVSYRFDVQAMSAEKHPFILRAVFTIGPHSDYEDSLHKYAKLISAHDKLSNHVKELVKGIVEGETCTLAASMTMEEILEGLKDLKQAMLEKVQSELNQFGLWIYSANYTQLVDVPGHEYVSYFGKKILMEATNQARVDFADAEMKGEIGSKLLEAQTLQNASKIDAETKIMATQTHGQLKMEEIKVTAEVKVFENKREAEVTEAKASLAMKKAKCVKESQIAEVEASKAVALREAELQKEVEMMNTLTQTEKLKAKFMGKVSIECETKVQEADSELYKKKKDAEASLYEKEKKRRLRRR</sequence>
<dbReference type="Proteomes" id="UP001055811">
    <property type="component" value="Linkage Group LG01"/>
</dbReference>
<gene>
    <name evidence="1" type="ORF">L2E82_06005</name>
</gene>
<comment type="caution">
    <text evidence="1">The sequence shown here is derived from an EMBL/GenBank/DDBJ whole genome shotgun (WGS) entry which is preliminary data.</text>
</comment>
<evidence type="ECO:0000313" key="2">
    <source>
        <dbReference type="Proteomes" id="UP001055811"/>
    </source>
</evidence>
<reference evidence="2" key="1">
    <citation type="journal article" date="2022" name="Mol. Ecol. Resour.">
        <title>The genomes of chicory, endive, great burdock and yacon provide insights into Asteraceae palaeo-polyploidization history and plant inulin production.</title>
        <authorList>
            <person name="Fan W."/>
            <person name="Wang S."/>
            <person name="Wang H."/>
            <person name="Wang A."/>
            <person name="Jiang F."/>
            <person name="Liu H."/>
            <person name="Zhao H."/>
            <person name="Xu D."/>
            <person name="Zhang Y."/>
        </authorList>
    </citation>
    <scope>NUCLEOTIDE SEQUENCE [LARGE SCALE GENOMIC DNA]</scope>
    <source>
        <strain evidence="2">cv. Punajuju</strain>
    </source>
</reference>
<keyword evidence="2" id="KW-1185">Reference proteome</keyword>
<accession>A0ACB9H8R1</accession>
<reference evidence="1 2" key="2">
    <citation type="journal article" date="2022" name="Mol. Ecol. Resour.">
        <title>The genomes of chicory, endive, great burdock and yacon provide insights into Asteraceae paleo-polyploidization history and plant inulin production.</title>
        <authorList>
            <person name="Fan W."/>
            <person name="Wang S."/>
            <person name="Wang H."/>
            <person name="Wang A."/>
            <person name="Jiang F."/>
            <person name="Liu H."/>
            <person name="Zhao H."/>
            <person name="Xu D."/>
            <person name="Zhang Y."/>
        </authorList>
    </citation>
    <scope>NUCLEOTIDE SEQUENCE [LARGE SCALE GENOMIC DNA]</scope>
    <source>
        <strain evidence="2">cv. Punajuju</strain>
        <tissue evidence="1">Leaves</tissue>
    </source>
</reference>